<sequence length="113" mass="13138">PQFEYTTPKNKAEQVESVPIPQNRWIKMGKFTKDIENRICTWNTDTEQPITNEKSLNKKWHKLNLAIKEAAIPHIQPNCNQPPQSIDQHKQTTQISTIHAISTLQTTHHYGNR</sequence>
<name>A0ABN7V9K0_GIGMA</name>
<proteinExistence type="predicted"/>
<evidence type="ECO:0000313" key="2">
    <source>
        <dbReference type="Proteomes" id="UP000789901"/>
    </source>
</evidence>
<keyword evidence="2" id="KW-1185">Reference proteome</keyword>
<evidence type="ECO:0000313" key="1">
    <source>
        <dbReference type="EMBL" id="CAG8744905.1"/>
    </source>
</evidence>
<protein>
    <submittedName>
        <fullName evidence="1">31991_t:CDS:1</fullName>
    </submittedName>
</protein>
<organism evidence="1 2">
    <name type="scientific">Gigaspora margarita</name>
    <dbReference type="NCBI Taxonomy" id="4874"/>
    <lineage>
        <taxon>Eukaryota</taxon>
        <taxon>Fungi</taxon>
        <taxon>Fungi incertae sedis</taxon>
        <taxon>Mucoromycota</taxon>
        <taxon>Glomeromycotina</taxon>
        <taxon>Glomeromycetes</taxon>
        <taxon>Diversisporales</taxon>
        <taxon>Gigasporaceae</taxon>
        <taxon>Gigaspora</taxon>
    </lineage>
</organism>
<gene>
    <name evidence="1" type="ORF">GMARGA_LOCUS15762</name>
</gene>
<comment type="caution">
    <text evidence="1">The sequence shown here is derived from an EMBL/GenBank/DDBJ whole genome shotgun (WGS) entry which is preliminary data.</text>
</comment>
<dbReference type="EMBL" id="CAJVQB010011060">
    <property type="protein sequence ID" value="CAG8744905.1"/>
    <property type="molecule type" value="Genomic_DNA"/>
</dbReference>
<reference evidence="1 2" key="1">
    <citation type="submission" date="2021-06" db="EMBL/GenBank/DDBJ databases">
        <authorList>
            <person name="Kallberg Y."/>
            <person name="Tangrot J."/>
            <person name="Rosling A."/>
        </authorList>
    </citation>
    <scope>NUCLEOTIDE SEQUENCE [LARGE SCALE GENOMIC DNA]</scope>
    <source>
        <strain evidence="1 2">120-4 pot B 10/14</strain>
    </source>
</reference>
<accession>A0ABN7V9K0</accession>
<dbReference type="Proteomes" id="UP000789901">
    <property type="component" value="Unassembled WGS sequence"/>
</dbReference>
<feature type="non-terminal residue" evidence="1">
    <location>
        <position position="1"/>
    </location>
</feature>